<organism evidence="3 4">
    <name type="scientific">Microbispora corallina</name>
    <dbReference type="NCBI Taxonomy" id="83302"/>
    <lineage>
        <taxon>Bacteria</taxon>
        <taxon>Bacillati</taxon>
        <taxon>Actinomycetota</taxon>
        <taxon>Actinomycetes</taxon>
        <taxon>Streptosporangiales</taxon>
        <taxon>Streptosporangiaceae</taxon>
        <taxon>Microbispora</taxon>
    </lineage>
</organism>
<feature type="transmembrane region" description="Helical" evidence="2">
    <location>
        <begin position="6"/>
        <end position="27"/>
    </location>
</feature>
<feature type="compositionally biased region" description="Pro residues" evidence="1">
    <location>
        <begin position="407"/>
        <end position="417"/>
    </location>
</feature>
<dbReference type="Proteomes" id="UP000603904">
    <property type="component" value="Unassembled WGS sequence"/>
</dbReference>
<dbReference type="InterPro" id="IPR000801">
    <property type="entry name" value="Esterase-like"/>
</dbReference>
<evidence type="ECO:0000256" key="2">
    <source>
        <dbReference type="SAM" id="Phobius"/>
    </source>
</evidence>
<dbReference type="SUPFAM" id="SSF53474">
    <property type="entry name" value="alpha/beta-Hydrolases"/>
    <property type="match status" value="1"/>
</dbReference>
<evidence type="ECO:0000313" key="3">
    <source>
        <dbReference type="EMBL" id="GIH41966.1"/>
    </source>
</evidence>
<proteinExistence type="predicted"/>
<protein>
    <submittedName>
        <fullName evidence="3">Esterase</fullName>
    </submittedName>
</protein>
<comment type="caution">
    <text evidence="3">The sequence shown here is derived from an EMBL/GenBank/DDBJ whole genome shotgun (WGS) entry which is preliminary data.</text>
</comment>
<dbReference type="InterPro" id="IPR050583">
    <property type="entry name" value="Mycobacterial_A85_antigen"/>
</dbReference>
<sequence length="450" mass="47639">MDLTATKVQALFAVIAIAAFAATVWLWPRLSRPTVGAIAARIGVLLLDQVLLLTAIGVVINAYFGFYGSWGDLFGTDDTAAPPITMGGAIVAAGPSSPIRVLGSKPVFVDKPRPGTKGGRIEQVVIKGARTGISSPAYVYLPPQYFDKKYATRRFPVILALTGYPGDALNLITRLDLPSIAAESILAHQIPPTIMVLMRPTVVPPRDTECQDVPGGPQAETFFTADLRQAMEAGFRVGTEAANWGVLGGSTGGYCALKMSMRHPEAFSAAVSLSGYFHALVDMTTGDLFGGSSALQNENDLMWRLAHLPSPPISVLVTTSRHGEADYASTEKFLAAVKPPMQAASLILPSGGHNFATWERELPQALPWLAQQLHAPPQVTAPNAAAAAARPSPTAGAHPQATIAAAPPKPTATPHPRPTAGTHTHRTVAAARARRTAHAGRHTARRRHKK</sequence>
<dbReference type="PANTHER" id="PTHR48098">
    <property type="entry name" value="ENTEROCHELIN ESTERASE-RELATED"/>
    <property type="match status" value="1"/>
</dbReference>
<accession>A0ABQ4G4F3</accession>
<feature type="region of interest" description="Disordered" evidence="1">
    <location>
        <begin position="381"/>
        <end position="450"/>
    </location>
</feature>
<dbReference type="EMBL" id="BOOC01000027">
    <property type="protein sequence ID" value="GIH41966.1"/>
    <property type="molecule type" value="Genomic_DNA"/>
</dbReference>
<feature type="transmembrane region" description="Helical" evidence="2">
    <location>
        <begin position="39"/>
        <end position="64"/>
    </location>
</feature>
<name>A0ABQ4G4F3_9ACTN</name>
<gene>
    <name evidence="3" type="ORF">Mco01_49660</name>
</gene>
<keyword evidence="4" id="KW-1185">Reference proteome</keyword>
<dbReference type="Pfam" id="PF00756">
    <property type="entry name" value="Esterase"/>
    <property type="match status" value="1"/>
</dbReference>
<evidence type="ECO:0000256" key="1">
    <source>
        <dbReference type="SAM" id="MobiDB-lite"/>
    </source>
</evidence>
<dbReference type="PANTHER" id="PTHR48098:SF1">
    <property type="entry name" value="DIACYLGLYCEROL ACYLTRANSFERASE_MYCOLYLTRANSFERASE AG85A"/>
    <property type="match status" value="1"/>
</dbReference>
<keyword evidence="2" id="KW-1133">Transmembrane helix</keyword>
<feature type="compositionally biased region" description="Low complexity" evidence="1">
    <location>
        <begin position="418"/>
        <end position="431"/>
    </location>
</feature>
<feature type="compositionally biased region" description="Basic residues" evidence="1">
    <location>
        <begin position="432"/>
        <end position="450"/>
    </location>
</feature>
<reference evidence="3 4" key="1">
    <citation type="submission" date="2021-01" db="EMBL/GenBank/DDBJ databases">
        <title>Whole genome shotgun sequence of Microbispora corallina NBRC 16416.</title>
        <authorList>
            <person name="Komaki H."/>
            <person name="Tamura T."/>
        </authorList>
    </citation>
    <scope>NUCLEOTIDE SEQUENCE [LARGE SCALE GENOMIC DNA]</scope>
    <source>
        <strain evidence="3 4">NBRC 16416</strain>
    </source>
</reference>
<keyword evidence="2" id="KW-0472">Membrane</keyword>
<evidence type="ECO:0000313" key="4">
    <source>
        <dbReference type="Proteomes" id="UP000603904"/>
    </source>
</evidence>
<dbReference type="InterPro" id="IPR029058">
    <property type="entry name" value="AB_hydrolase_fold"/>
</dbReference>
<dbReference type="Gene3D" id="3.40.50.1820">
    <property type="entry name" value="alpha/beta hydrolase"/>
    <property type="match status" value="1"/>
</dbReference>
<feature type="compositionally biased region" description="Low complexity" evidence="1">
    <location>
        <begin position="381"/>
        <end position="406"/>
    </location>
</feature>
<keyword evidence="2" id="KW-0812">Transmembrane</keyword>